<keyword evidence="2" id="KW-1185">Reference proteome</keyword>
<name>A0ABW2WS41_9ACTN</name>
<organism evidence="1 2">
    <name type="scientific">Streptomyces sanglieri</name>
    <dbReference type="NCBI Taxonomy" id="193460"/>
    <lineage>
        <taxon>Bacteria</taxon>
        <taxon>Bacillati</taxon>
        <taxon>Actinomycetota</taxon>
        <taxon>Actinomycetes</taxon>
        <taxon>Kitasatosporales</taxon>
        <taxon>Streptomycetaceae</taxon>
        <taxon>Streptomyces</taxon>
    </lineage>
</organism>
<dbReference type="Proteomes" id="UP001596915">
    <property type="component" value="Unassembled WGS sequence"/>
</dbReference>
<sequence length="123" mass="13192">MALMNISDTGLTIEFSGGERTWTRRGSLTVPLTAVRRVTVVDAPLRAAHGARKGLHATGIAKIGVWGLVVGPRQLVAAYRGRPGLRVELDRAAAGGDFDELVLSLDDARQAARLIEQRVGSHR</sequence>
<dbReference type="EMBL" id="JBHTGL010000008">
    <property type="protein sequence ID" value="MFD0624219.1"/>
    <property type="molecule type" value="Genomic_DNA"/>
</dbReference>
<evidence type="ECO:0000313" key="1">
    <source>
        <dbReference type="EMBL" id="MFD0624219.1"/>
    </source>
</evidence>
<accession>A0ABW2WS41</accession>
<protein>
    <submittedName>
        <fullName evidence="1">Uncharacterized protein</fullName>
    </submittedName>
</protein>
<proteinExistence type="predicted"/>
<gene>
    <name evidence="1" type="ORF">ACFQ2K_17030</name>
</gene>
<evidence type="ECO:0000313" key="2">
    <source>
        <dbReference type="Proteomes" id="UP001596915"/>
    </source>
</evidence>
<reference evidence="2" key="1">
    <citation type="journal article" date="2019" name="Int. J. Syst. Evol. Microbiol.">
        <title>The Global Catalogue of Microorganisms (GCM) 10K type strain sequencing project: providing services to taxonomists for standard genome sequencing and annotation.</title>
        <authorList>
            <consortium name="The Broad Institute Genomics Platform"/>
            <consortium name="The Broad Institute Genome Sequencing Center for Infectious Disease"/>
            <person name="Wu L."/>
            <person name="Ma J."/>
        </authorList>
    </citation>
    <scope>NUCLEOTIDE SEQUENCE [LARGE SCALE GENOMIC DNA]</scope>
    <source>
        <strain evidence="2">JCM 12607</strain>
    </source>
</reference>
<comment type="caution">
    <text evidence="1">The sequence shown here is derived from an EMBL/GenBank/DDBJ whole genome shotgun (WGS) entry which is preliminary data.</text>
</comment>